<feature type="chain" id="PRO_5029638384" evidence="2">
    <location>
        <begin position="20"/>
        <end position="144"/>
    </location>
</feature>
<dbReference type="Pfam" id="PF13778">
    <property type="entry name" value="DUF4174"/>
    <property type="match status" value="1"/>
</dbReference>
<reference evidence="4 5" key="1">
    <citation type="submission" date="2019-07" db="EMBL/GenBank/DDBJ databases">
        <title>Gramella aestuarii sp. nov., isolated from a tidal flat, and emended description of Gramella echinicola.</title>
        <authorList>
            <person name="Liu L."/>
        </authorList>
    </citation>
    <scope>NUCLEOTIDE SEQUENCE [LARGE SCALE GENOMIC DNA]</scope>
    <source>
        <strain evidence="4 5">BS12</strain>
    </source>
</reference>
<feature type="domain" description="DUF4174" evidence="3">
    <location>
        <begin position="22"/>
        <end position="136"/>
    </location>
</feature>
<accession>A0A7K1LQV3</accession>
<dbReference type="Proteomes" id="UP000460416">
    <property type="component" value="Unassembled WGS sequence"/>
</dbReference>
<organism evidence="4 5">
    <name type="scientific">Christiangramia aestuarii</name>
    <dbReference type="NCBI Taxonomy" id="1028746"/>
    <lineage>
        <taxon>Bacteria</taxon>
        <taxon>Pseudomonadati</taxon>
        <taxon>Bacteroidota</taxon>
        <taxon>Flavobacteriia</taxon>
        <taxon>Flavobacteriales</taxon>
        <taxon>Flavobacteriaceae</taxon>
        <taxon>Christiangramia</taxon>
    </lineage>
</organism>
<dbReference type="AlphaFoldDB" id="A0A7K1LQV3"/>
<feature type="signal peptide" evidence="2">
    <location>
        <begin position="1"/>
        <end position="19"/>
    </location>
</feature>
<protein>
    <submittedName>
        <fullName evidence="4">DUF4174 domain-containing protein</fullName>
    </submittedName>
</protein>
<evidence type="ECO:0000313" key="5">
    <source>
        <dbReference type="Proteomes" id="UP000460416"/>
    </source>
</evidence>
<sequence>MKKLLTLGIFLILPNLMTAQELDKYQWENRLVVVFTPAEENDMLSSQLRIFKNKLEALKERKLLMIEAIPGKHKILLPDASEWQESKIYQRLKKTDDNFELILIGLDGGVKLRQTEVLEPEKLFSLIDSMPMRKAEMKDQDKKR</sequence>
<evidence type="ECO:0000256" key="1">
    <source>
        <dbReference type="ARBA" id="ARBA00022729"/>
    </source>
</evidence>
<evidence type="ECO:0000313" key="4">
    <source>
        <dbReference type="EMBL" id="MUP43192.1"/>
    </source>
</evidence>
<keyword evidence="5" id="KW-1185">Reference proteome</keyword>
<dbReference type="EMBL" id="VJVW01000004">
    <property type="protein sequence ID" value="MUP43192.1"/>
    <property type="molecule type" value="Genomic_DNA"/>
</dbReference>
<gene>
    <name evidence="4" type="ORF">FLP08_11450</name>
</gene>
<comment type="caution">
    <text evidence="4">The sequence shown here is derived from an EMBL/GenBank/DDBJ whole genome shotgun (WGS) entry which is preliminary data.</text>
</comment>
<evidence type="ECO:0000259" key="3">
    <source>
        <dbReference type="Pfam" id="PF13778"/>
    </source>
</evidence>
<proteinExistence type="predicted"/>
<name>A0A7K1LQV3_9FLAO</name>
<evidence type="ECO:0000256" key="2">
    <source>
        <dbReference type="SAM" id="SignalP"/>
    </source>
</evidence>
<dbReference type="OrthoDB" id="7362103at2"/>
<keyword evidence="1 2" id="KW-0732">Signal</keyword>
<dbReference type="RefSeq" id="WP_156276886.1">
    <property type="nucleotide sequence ID" value="NZ_BAABGI010000001.1"/>
</dbReference>
<dbReference type="InterPro" id="IPR025232">
    <property type="entry name" value="DUF4174"/>
</dbReference>